<evidence type="ECO:0000256" key="5">
    <source>
        <dbReference type="PROSITE-ProRule" id="PRU00117"/>
    </source>
</evidence>
<dbReference type="GO" id="GO:0003723">
    <property type="term" value="F:RNA binding"/>
    <property type="evidence" value="ECO:0007669"/>
    <property type="project" value="UniProtKB-UniRule"/>
</dbReference>
<evidence type="ECO:0000313" key="8">
    <source>
        <dbReference type="EMBL" id="KAJ8547949.1"/>
    </source>
</evidence>
<protein>
    <recommendedName>
        <fullName evidence="7">K Homology domain-containing protein</fullName>
    </recommendedName>
</protein>
<dbReference type="CDD" id="cd22460">
    <property type="entry name" value="KH-I_PEPPER_rpt2_like"/>
    <property type="match status" value="2"/>
</dbReference>
<comment type="caution">
    <text evidence="8">The sequence shown here is derived from an EMBL/GenBank/DDBJ whole genome shotgun (WGS) entry which is preliminary data.</text>
</comment>
<keyword evidence="9" id="KW-1185">Reference proteome</keyword>
<dbReference type="Gene3D" id="3.30.1370.10">
    <property type="entry name" value="K Homology domain, type 1"/>
    <property type="match status" value="2"/>
</dbReference>
<reference evidence="9" key="1">
    <citation type="journal article" date="2023" name="Proc. Natl. Acad. Sci. U.S.A.">
        <title>Genomic and structural basis for evolution of tropane alkaloid biosynthesis.</title>
        <authorList>
            <person name="Wanga Y.-J."/>
            <person name="Taina T."/>
            <person name="Yua J.-Y."/>
            <person name="Lia J."/>
            <person name="Xua B."/>
            <person name="Chenc J."/>
            <person name="D'Auriad J.C."/>
            <person name="Huanga J.-P."/>
            <person name="Huanga S.-X."/>
        </authorList>
    </citation>
    <scope>NUCLEOTIDE SEQUENCE [LARGE SCALE GENOMIC DNA]</scope>
    <source>
        <strain evidence="9">cv. KIB-2019</strain>
    </source>
</reference>
<keyword evidence="2" id="KW-0677">Repeat</keyword>
<feature type="compositionally biased region" description="Basic and acidic residues" evidence="6">
    <location>
        <begin position="60"/>
        <end position="79"/>
    </location>
</feature>
<evidence type="ECO:0000256" key="6">
    <source>
        <dbReference type="SAM" id="MobiDB-lite"/>
    </source>
</evidence>
<dbReference type="SUPFAM" id="SSF54791">
    <property type="entry name" value="Eukaryotic type KH-domain (KH-domain type I)"/>
    <property type="match status" value="4"/>
</dbReference>
<feature type="domain" description="K Homology" evidence="7">
    <location>
        <begin position="180"/>
        <end position="255"/>
    </location>
</feature>
<evidence type="ECO:0000256" key="4">
    <source>
        <dbReference type="ARBA" id="ARBA00023242"/>
    </source>
</evidence>
<evidence type="ECO:0000313" key="9">
    <source>
        <dbReference type="Proteomes" id="UP001152561"/>
    </source>
</evidence>
<evidence type="ECO:0000256" key="1">
    <source>
        <dbReference type="ARBA" id="ARBA00004123"/>
    </source>
</evidence>
<sequence>MQLFKTYEFDINTDANQLFYLFFNLALEYISTIKRVTHSAHLDMAGQRNNFGKRMQSGSDHPRNDGSKRRTPTDEKESHAVGPEDTVFRYLCPTGKIGSVIGVGGDIAKQLRTETNSKIRISETIPGCEERVVTVYSTSEETNVYEDTGDLISPAQDALFKVHDRVFAEELRMEDVEDPQQITIRMLVPSDQIGCVIGKGGQVIQNLRSETGAQIRVLSSEHLPPCALNSDELLQITGEDPVVKKALYQVAARLHDNPSRSQHQLLSSPSIYRSGAGLANSHVGPQVMGMTSLMGPYGRNDGRSRSTSVKEFAVRLVCPTENVGAVIGKGGCIIKQLRQESGASIKVDSAAAEGDDCIIFVSAKEAYEDQSPTIDATMRLQPRSSEKTEKESGDAILMTRLLVPSSRVGCLIGKGGSIVNEMRNTTRASIRILSRDNLPKVASEDDEMVQITGDANVAGNALLQVLMRLRANTFEMEGAFAAFSPGLSYAPMSASMPDGSRYANRDNRSRRHDYSSYSGGHDYNDLSPSDSYSGSQVGGGGGYAPYGAYSSGRSSNGGVSSHNPSSYGKSYGFPVIEQKFKKVRFPHFRRVSALLSLCGLIDNLVLKEERKLVVSCLAS</sequence>
<gene>
    <name evidence="8" type="ORF">K7X08_021185</name>
</gene>
<feature type="region of interest" description="Disordered" evidence="6">
    <location>
        <begin position="48"/>
        <end position="82"/>
    </location>
</feature>
<proteinExistence type="predicted"/>
<dbReference type="PANTHER" id="PTHR10288">
    <property type="entry name" value="KH DOMAIN CONTAINING RNA BINDING PROTEIN"/>
    <property type="match status" value="1"/>
</dbReference>
<dbReference type="GO" id="GO:0009911">
    <property type="term" value="P:positive regulation of flower development"/>
    <property type="evidence" value="ECO:0007669"/>
    <property type="project" value="UniProtKB-ARBA"/>
</dbReference>
<dbReference type="PROSITE" id="PS50084">
    <property type="entry name" value="KH_TYPE_1"/>
    <property type="match status" value="4"/>
</dbReference>
<keyword evidence="3 5" id="KW-0694">RNA-binding</keyword>
<feature type="domain" description="K Homology" evidence="7">
    <location>
        <begin position="395"/>
        <end position="470"/>
    </location>
</feature>
<feature type="domain" description="K Homology" evidence="7">
    <location>
        <begin position="84"/>
        <end position="156"/>
    </location>
</feature>
<dbReference type="AlphaFoldDB" id="A0A9Q1M2Y5"/>
<keyword evidence="4" id="KW-0539">Nucleus</keyword>
<dbReference type="Pfam" id="PF00013">
    <property type="entry name" value="KH_1"/>
    <property type="match status" value="4"/>
</dbReference>
<evidence type="ECO:0000256" key="2">
    <source>
        <dbReference type="ARBA" id="ARBA00022737"/>
    </source>
</evidence>
<dbReference type="EMBL" id="JAJAGQ010000012">
    <property type="protein sequence ID" value="KAJ8547949.1"/>
    <property type="molecule type" value="Genomic_DNA"/>
</dbReference>
<dbReference type="Proteomes" id="UP001152561">
    <property type="component" value="Unassembled WGS sequence"/>
</dbReference>
<name>A0A9Q1M2Y5_9SOLA</name>
<evidence type="ECO:0000256" key="3">
    <source>
        <dbReference type="ARBA" id="ARBA00022884"/>
    </source>
</evidence>
<comment type="subcellular location">
    <subcellularLocation>
        <location evidence="1">Nucleus</location>
    </subcellularLocation>
</comment>
<dbReference type="GO" id="GO:0005634">
    <property type="term" value="C:nucleus"/>
    <property type="evidence" value="ECO:0007669"/>
    <property type="project" value="UniProtKB-SubCell"/>
</dbReference>
<dbReference type="InterPro" id="IPR004087">
    <property type="entry name" value="KH_dom"/>
</dbReference>
<dbReference type="CDD" id="cd22459">
    <property type="entry name" value="KH-I_PEPPER_rpt1_like"/>
    <property type="match status" value="2"/>
</dbReference>
<organism evidence="8 9">
    <name type="scientific">Anisodus acutangulus</name>
    <dbReference type="NCBI Taxonomy" id="402998"/>
    <lineage>
        <taxon>Eukaryota</taxon>
        <taxon>Viridiplantae</taxon>
        <taxon>Streptophyta</taxon>
        <taxon>Embryophyta</taxon>
        <taxon>Tracheophyta</taxon>
        <taxon>Spermatophyta</taxon>
        <taxon>Magnoliopsida</taxon>
        <taxon>eudicotyledons</taxon>
        <taxon>Gunneridae</taxon>
        <taxon>Pentapetalae</taxon>
        <taxon>asterids</taxon>
        <taxon>lamiids</taxon>
        <taxon>Solanales</taxon>
        <taxon>Solanaceae</taxon>
        <taxon>Solanoideae</taxon>
        <taxon>Hyoscyameae</taxon>
        <taxon>Anisodus</taxon>
    </lineage>
</organism>
<dbReference type="SMART" id="SM00322">
    <property type="entry name" value="KH"/>
    <property type="match status" value="4"/>
</dbReference>
<dbReference type="FunFam" id="3.30.310.210:FF:000002">
    <property type="entry name" value="KH domain-containing protein"/>
    <property type="match status" value="1"/>
</dbReference>
<dbReference type="Gene3D" id="3.30.310.210">
    <property type="match status" value="1"/>
</dbReference>
<dbReference type="InterPro" id="IPR036612">
    <property type="entry name" value="KH_dom_type_1_sf"/>
</dbReference>
<dbReference type="InterPro" id="IPR004088">
    <property type="entry name" value="KH_dom_type_1"/>
</dbReference>
<dbReference type="OrthoDB" id="1937934at2759"/>
<feature type="region of interest" description="Disordered" evidence="6">
    <location>
        <begin position="496"/>
        <end position="538"/>
    </location>
</feature>
<feature type="domain" description="K Homology" evidence="7">
    <location>
        <begin position="310"/>
        <end position="382"/>
    </location>
</feature>
<accession>A0A9Q1M2Y5</accession>
<evidence type="ECO:0000259" key="7">
    <source>
        <dbReference type="SMART" id="SM00322"/>
    </source>
</evidence>